<proteinExistence type="predicted"/>
<dbReference type="InterPro" id="IPR027417">
    <property type="entry name" value="P-loop_NTPase"/>
</dbReference>
<evidence type="ECO:0000259" key="1">
    <source>
        <dbReference type="Pfam" id="PF05729"/>
    </source>
</evidence>
<dbReference type="PANTHER" id="PTHR46312:SF2">
    <property type="entry name" value="NUCLEOTIDE-BINDING OLIGOMERIZATION DOMAIN-CONTAINING PROTEIN 2-LIKE"/>
    <property type="match status" value="1"/>
</dbReference>
<dbReference type="Pfam" id="PF05729">
    <property type="entry name" value="NACHT"/>
    <property type="match status" value="1"/>
</dbReference>
<feature type="domain" description="NACHT" evidence="1">
    <location>
        <begin position="95"/>
        <end position="254"/>
    </location>
</feature>
<protein>
    <recommendedName>
        <fullName evidence="1">NACHT domain-containing protein</fullName>
    </recommendedName>
</protein>
<reference evidence="2" key="1">
    <citation type="journal article" date="2019" name="bioRxiv">
        <title>The Genome of the Zebra Mussel, Dreissena polymorpha: A Resource for Invasive Species Research.</title>
        <authorList>
            <person name="McCartney M.A."/>
            <person name="Auch B."/>
            <person name="Kono T."/>
            <person name="Mallez S."/>
            <person name="Zhang Y."/>
            <person name="Obille A."/>
            <person name="Becker A."/>
            <person name="Abrahante J.E."/>
            <person name="Garbe J."/>
            <person name="Badalamenti J.P."/>
            <person name="Herman A."/>
            <person name="Mangelson H."/>
            <person name="Liachko I."/>
            <person name="Sullivan S."/>
            <person name="Sone E.D."/>
            <person name="Koren S."/>
            <person name="Silverstein K.A.T."/>
            <person name="Beckman K.B."/>
            <person name="Gohl D.M."/>
        </authorList>
    </citation>
    <scope>NUCLEOTIDE SEQUENCE</scope>
    <source>
        <strain evidence="2">Duluth1</strain>
        <tissue evidence="2">Whole animal</tissue>
    </source>
</reference>
<dbReference type="PANTHER" id="PTHR46312">
    <property type="entry name" value="NACHT DOMAIN-CONTAINING PROTEIN"/>
    <property type="match status" value="1"/>
</dbReference>
<comment type="caution">
    <text evidence="2">The sequence shown here is derived from an EMBL/GenBank/DDBJ whole genome shotgun (WGS) entry which is preliminary data.</text>
</comment>
<accession>A0A9D4DSC5</accession>
<keyword evidence="3" id="KW-1185">Reference proteome</keyword>
<organism evidence="2 3">
    <name type="scientific">Dreissena polymorpha</name>
    <name type="common">Zebra mussel</name>
    <name type="synonym">Mytilus polymorpha</name>
    <dbReference type="NCBI Taxonomy" id="45954"/>
    <lineage>
        <taxon>Eukaryota</taxon>
        <taxon>Metazoa</taxon>
        <taxon>Spiralia</taxon>
        <taxon>Lophotrochozoa</taxon>
        <taxon>Mollusca</taxon>
        <taxon>Bivalvia</taxon>
        <taxon>Autobranchia</taxon>
        <taxon>Heteroconchia</taxon>
        <taxon>Euheterodonta</taxon>
        <taxon>Imparidentia</taxon>
        <taxon>Neoheterodontei</taxon>
        <taxon>Myida</taxon>
        <taxon>Dreissenoidea</taxon>
        <taxon>Dreissenidae</taxon>
        <taxon>Dreissena</taxon>
    </lineage>
</organism>
<gene>
    <name evidence="2" type="ORF">DPMN_187851</name>
</gene>
<dbReference type="Proteomes" id="UP000828390">
    <property type="component" value="Unassembled WGS sequence"/>
</dbReference>
<name>A0A9D4DSC5_DREPO</name>
<dbReference type="EMBL" id="JAIWYP010000010">
    <property type="protein sequence ID" value="KAH3753217.1"/>
    <property type="molecule type" value="Genomic_DNA"/>
</dbReference>
<evidence type="ECO:0000313" key="2">
    <source>
        <dbReference type="EMBL" id="KAH3753217.1"/>
    </source>
</evidence>
<dbReference type="InterPro" id="IPR007111">
    <property type="entry name" value="NACHT_NTPase"/>
</dbReference>
<dbReference type="Gene3D" id="3.40.50.300">
    <property type="entry name" value="P-loop containing nucleotide triphosphate hydrolases"/>
    <property type="match status" value="1"/>
</dbReference>
<sequence length="1297" mass="147897">MSIVTYRLDCIIRSLKATIIFSEFRRDLIRFYTTTKNTVSVSPIRQGHDKPIWDIFVSPKLSHIKLQKNGSRKKTENAIKQYRNIFFKDEKLCSCVFIQGEPGIGKTTFLTKLALEWCDAVSEHNSIHNASFSDIDTLNGFEFLFHISLRDAYVQREVVEMIKTQIIDTIYTGDKREVVFQLVHKLLARETCLVSMDGLNEWVDPFHKYVSPLMASCFTKCVSLITTRPWKMADERIKDSEIERLIEIEGITDPRELTENILISFNSVNQKSQTEFMEYVNERQFMQLLISPWLQTLLISLWMNNNDFKGSLCEINCILLDLSFKKGNAKEGYFRKGTCFPCLSNTSFIEPHCEILDALANAAFHFTFSSQKSLVFSKRELLDFMSKEQLQFCLDAGLLTVMFKSDVLLNSPQMSFVHETVKEFLAAYYIAISQTDVIENLLSKHKLNVLEMSQIIIYMCGLDCKIANELINRLIDGDFFNDMNHALSRYIRHFQIEKLAAFKTDYKSIENAGTFSSDERDYDSRILALSFLFQRMMITGFIEAKASGQKDISLKCRDFTFNEYLSESESNALRSLLMLNTSNVRTLILESNILQISKMRTVLKESMNCLERVKARVTPEIYTAFYNLNLQELHFIGRINVSSISDVLTSLSKLTYLYIEDSTCNEQITIPATLRFLDLTKISFTVVFLRRLLEQLSLLKHNFYLEMCDVNVTDFNKHILQSELLLIDMSNITIHVKQGNNDLYGLLSCTPIENMYLMTSDDAALASDILPTFSKLKTLDLKGTYTSCFAIQLPASLHCISLVRGECSSEWLCSLLINLFTLDQHVKCELWSFVVTSNGEDCDAHSIKHVSDMRSKLLECDMSNIEILVDNGSKELFEIFRDTSIEILTLRTAVCTSLTTDILPTLSTLGKLYLWGTYTGRCDLQLPVSLQCISLQTGEYSSEWLCSLLIKLCALDHHVECELWNFVVQSRGEVVCADSNTHVSDLRSKLLECDMSNIEIIVTHGSKEMFEIFRDTSIGSLYLRTADCVSQMSDILTTLSKLENMYLWGSYTGHFDIQLPASLHCISLQTGDCSPEWLCSLLIKLSALDHPVECDLWNYVVPSRGEDCGANSNIHVSDLRSKLLECDMSNIKILVNNGSKELFEIFRDTSIWSLDLTTADCVSQISDILPTLSKLENMNLCGFYRGHFDIQLPASLRCISLQTGACSTEWLCSLLIKLCAFGNPVKCELWNCVVQSRGEDIGTDSNILVSDLRSKLLECDMSNIEILVKQGIKELFKLFRDTGIRILDLRTADSFSH</sequence>
<reference evidence="2" key="2">
    <citation type="submission" date="2020-11" db="EMBL/GenBank/DDBJ databases">
        <authorList>
            <person name="McCartney M.A."/>
            <person name="Auch B."/>
            <person name="Kono T."/>
            <person name="Mallez S."/>
            <person name="Becker A."/>
            <person name="Gohl D.M."/>
            <person name="Silverstein K.A.T."/>
            <person name="Koren S."/>
            <person name="Bechman K.B."/>
            <person name="Herman A."/>
            <person name="Abrahante J.E."/>
            <person name="Garbe J."/>
        </authorList>
    </citation>
    <scope>NUCLEOTIDE SEQUENCE</scope>
    <source>
        <strain evidence="2">Duluth1</strain>
        <tissue evidence="2">Whole animal</tissue>
    </source>
</reference>
<dbReference type="SUPFAM" id="SSF52540">
    <property type="entry name" value="P-loop containing nucleoside triphosphate hydrolases"/>
    <property type="match status" value="1"/>
</dbReference>
<evidence type="ECO:0000313" key="3">
    <source>
        <dbReference type="Proteomes" id="UP000828390"/>
    </source>
</evidence>